<evidence type="ECO:0000259" key="7">
    <source>
        <dbReference type="Pfam" id="PF00408"/>
    </source>
</evidence>
<feature type="domain" description="Alpha-D-phosphohexomutase alpha/beta/alpha" evidence="10">
    <location>
        <begin position="279"/>
        <end position="369"/>
    </location>
</feature>
<dbReference type="InterPro" id="IPR036900">
    <property type="entry name" value="A-D-PHexomutase_C_sf"/>
</dbReference>
<dbReference type="InterPro" id="IPR005844">
    <property type="entry name" value="A-D-PHexomutase_a/b/a-I"/>
</dbReference>
<dbReference type="EMBL" id="DXBZ01000048">
    <property type="protein sequence ID" value="HIZ17991.1"/>
    <property type="molecule type" value="Genomic_DNA"/>
</dbReference>
<dbReference type="PRINTS" id="PR00509">
    <property type="entry name" value="PGMPMM"/>
</dbReference>
<feature type="domain" description="Alpha-D-phosphohexomutase C-terminal" evidence="7">
    <location>
        <begin position="419"/>
        <end position="460"/>
    </location>
</feature>
<evidence type="ECO:0000256" key="4">
    <source>
        <dbReference type="ARBA" id="ARBA00022723"/>
    </source>
</evidence>
<dbReference type="Pfam" id="PF02878">
    <property type="entry name" value="PGM_PMM_I"/>
    <property type="match status" value="1"/>
</dbReference>
<comment type="similarity">
    <text evidence="2">Belongs to the phosphohexose mutase family.</text>
</comment>
<dbReference type="InterPro" id="IPR016055">
    <property type="entry name" value="A-D-PHexomutase_a/b/a-I/II/III"/>
</dbReference>
<dbReference type="InterPro" id="IPR005841">
    <property type="entry name" value="Alpha-D-phosphohexomutase_SF"/>
</dbReference>
<dbReference type="GO" id="GO:0005975">
    <property type="term" value="P:carbohydrate metabolic process"/>
    <property type="evidence" value="ECO:0007669"/>
    <property type="project" value="InterPro"/>
</dbReference>
<keyword evidence="5" id="KW-0460">Magnesium</keyword>
<reference evidence="11" key="1">
    <citation type="journal article" date="2021" name="PeerJ">
        <title>Extensive microbial diversity within the chicken gut microbiome revealed by metagenomics and culture.</title>
        <authorList>
            <person name="Gilroy R."/>
            <person name="Ravi A."/>
            <person name="Getino M."/>
            <person name="Pursley I."/>
            <person name="Horton D.L."/>
            <person name="Alikhan N.F."/>
            <person name="Baker D."/>
            <person name="Gharbi K."/>
            <person name="Hall N."/>
            <person name="Watson M."/>
            <person name="Adriaenssens E.M."/>
            <person name="Foster-Nyarko E."/>
            <person name="Jarju S."/>
            <person name="Secka A."/>
            <person name="Antonio M."/>
            <person name="Oren A."/>
            <person name="Chaudhuri R.R."/>
            <person name="La Ragione R."/>
            <person name="Hildebrand F."/>
            <person name="Pallen M.J."/>
        </authorList>
    </citation>
    <scope>NUCLEOTIDE SEQUENCE</scope>
    <source>
        <strain evidence="11">ChiHecolR3B27-1887</strain>
    </source>
</reference>
<dbReference type="Pfam" id="PF02879">
    <property type="entry name" value="PGM_PMM_II"/>
    <property type="match status" value="1"/>
</dbReference>
<comment type="caution">
    <text evidence="11">The sequence shown here is derived from an EMBL/GenBank/DDBJ whole genome shotgun (WGS) entry which is preliminary data.</text>
</comment>
<feature type="domain" description="Alpha-D-phosphohexomutase alpha/beta/alpha" evidence="9">
    <location>
        <begin position="157"/>
        <end position="257"/>
    </location>
</feature>
<keyword evidence="4" id="KW-0479">Metal-binding</keyword>
<dbReference type="Gene3D" id="3.30.310.50">
    <property type="entry name" value="Alpha-D-phosphohexomutase, C-terminal domain"/>
    <property type="match status" value="1"/>
</dbReference>
<dbReference type="PANTHER" id="PTHR43771:SF2">
    <property type="entry name" value="PHOSPHOMANNOMUTASE_PHOSPHOGLUCOMUTASE"/>
    <property type="match status" value="1"/>
</dbReference>
<dbReference type="Proteomes" id="UP000824029">
    <property type="component" value="Unassembled WGS sequence"/>
</dbReference>
<evidence type="ECO:0000256" key="5">
    <source>
        <dbReference type="ARBA" id="ARBA00022842"/>
    </source>
</evidence>
<dbReference type="PANTHER" id="PTHR43771">
    <property type="entry name" value="PHOSPHOMANNOMUTASE"/>
    <property type="match status" value="1"/>
</dbReference>
<dbReference type="SUPFAM" id="SSF53738">
    <property type="entry name" value="Phosphoglucomutase, first 3 domains"/>
    <property type="match status" value="3"/>
</dbReference>
<evidence type="ECO:0000256" key="1">
    <source>
        <dbReference type="ARBA" id="ARBA00001946"/>
    </source>
</evidence>
<proteinExistence type="inferred from homology"/>
<comment type="cofactor">
    <cofactor evidence="1">
        <name>Mg(2+)</name>
        <dbReference type="ChEBI" id="CHEBI:18420"/>
    </cofactor>
</comment>
<sequence>MDKRADILRFGVDGWHARFDDSFSEENVARIADALGLVWADSWPGATVYVGYDTRHGAREGARLVAGVLASFGLQVKLSDRPCPTPAVAWTCARDEHAVGAVILTSSERSCEYGGLIVRGGDGGPVPHDLLDQIEQAISLVPTAARGAFEEVDLVSEYLSSLAAWVDRPSIEAARPKVVVDAMFGAGTGHLARLLTDLGCEVVEIHVEPREDFGGIHPDPRDPWADSCEQAVVAHGADLGLLLDGDADRAAVVDESGALLPARVLVPLILGNLVMGHGAHGRVVTTLTCSACIEREASRLGCDTTSVPVGFSRVYREMLESDVIMGVEEYGGICVPAHLRERDGLLVCLLAVEMLARAAKSVSTMTAELESTIGTMWYARRDLRLDPAASQAFRNVLPGLNPGTLAGREPVEVSHADGLRAQFEDDSWVLIRPSRTSSVVRVYAEAPTAAARDALLSAVCDLVKRGL</sequence>
<keyword evidence="3" id="KW-0597">Phosphoprotein</keyword>
<keyword evidence="6" id="KW-0413">Isomerase</keyword>
<evidence type="ECO:0000259" key="9">
    <source>
        <dbReference type="Pfam" id="PF02879"/>
    </source>
</evidence>
<dbReference type="Gene3D" id="3.40.120.10">
    <property type="entry name" value="Alpha-D-Glucose-1,6-Bisphosphate, subunit A, domain 3"/>
    <property type="match status" value="3"/>
</dbReference>
<evidence type="ECO:0000259" key="8">
    <source>
        <dbReference type="Pfam" id="PF02878"/>
    </source>
</evidence>
<organism evidence="11 12">
    <name type="scientific">Candidatus Olsenella stercoravium</name>
    <dbReference type="NCBI Taxonomy" id="2838713"/>
    <lineage>
        <taxon>Bacteria</taxon>
        <taxon>Bacillati</taxon>
        <taxon>Actinomycetota</taxon>
        <taxon>Coriobacteriia</taxon>
        <taxon>Coriobacteriales</taxon>
        <taxon>Atopobiaceae</taxon>
        <taxon>Olsenella</taxon>
    </lineage>
</organism>
<dbReference type="InterPro" id="IPR005845">
    <property type="entry name" value="A-D-PHexomutase_a/b/a-II"/>
</dbReference>
<name>A0A9D2DIT7_9ACTN</name>
<gene>
    <name evidence="11" type="ORF">IAA22_02615</name>
</gene>
<dbReference type="Pfam" id="PF02880">
    <property type="entry name" value="PGM_PMM_III"/>
    <property type="match status" value="1"/>
</dbReference>
<dbReference type="Pfam" id="PF00408">
    <property type="entry name" value="PGM_PMM_IV"/>
    <property type="match status" value="1"/>
</dbReference>
<evidence type="ECO:0000313" key="12">
    <source>
        <dbReference type="Proteomes" id="UP000824029"/>
    </source>
</evidence>
<evidence type="ECO:0000313" key="11">
    <source>
        <dbReference type="EMBL" id="HIZ17991.1"/>
    </source>
</evidence>
<dbReference type="InterPro" id="IPR005843">
    <property type="entry name" value="A-D-PHexomutase_C"/>
</dbReference>
<dbReference type="InterPro" id="IPR005846">
    <property type="entry name" value="A-D-PHexomutase_a/b/a-III"/>
</dbReference>
<feature type="domain" description="Alpha-D-phosphohexomutase alpha/beta/alpha" evidence="8">
    <location>
        <begin position="9"/>
        <end position="138"/>
    </location>
</feature>
<evidence type="ECO:0000256" key="2">
    <source>
        <dbReference type="ARBA" id="ARBA00010231"/>
    </source>
</evidence>
<reference evidence="11" key="2">
    <citation type="submission" date="2021-04" db="EMBL/GenBank/DDBJ databases">
        <authorList>
            <person name="Gilroy R."/>
        </authorList>
    </citation>
    <scope>NUCLEOTIDE SEQUENCE</scope>
    <source>
        <strain evidence="11">ChiHecolR3B27-1887</strain>
    </source>
</reference>
<evidence type="ECO:0000259" key="10">
    <source>
        <dbReference type="Pfam" id="PF02880"/>
    </source>
</evidence>
<dbReference type="GO" id="GO:0046872">
    <property type="term" value="F:metal ion binding"/>
    <property type="evidence" value="ECO:0007669"/>
    <property type="project" value="UniProtKB-KW"/>
</dbReference>
<evidence type="ECO:0000256" key="3">
    <source>
        <dbReference type="ARBA" id="ARBA00022553"/>
    </source>
</evidence>
<accession>A0A9D2DIT7</accession>
<dbReference type="SUPFAM" id="SSF55957">
    <property type="entry name" value="Phosphoglucomutase, C-terminal domain"/>
    <property type="match status" value="1"/>
</dbReference>
<dbReference type="GO" id="GO:0016868">
    <property type="term" value="F:intramolecular phosphotransferase activity"/>
    <property type="evidence" value="ECO:0007669"/>
    <property type="project" value="InterPro"/>
</dbReference>
<dbReference type="AlphaFoldDB" id="A0A9D2DIT7"/>
<evidence type="ECO:0000256" key="6">
    <source>
        <dbReference type="ARBA" id="ARBA00023235"/>
    </source>
</evidence>
<protein>
    <submittedName>
        <fullName evidence="11">Phosphoglucomutase</fullName>
    </submittedName>
</protein>